<dbReference type="InterPro" id="IPR002347">
    <property type="entry name" value="SDR_fam"/>
</dbReference>
<keyword evidence="2" id="KW-0521">NADP</keyword>
<evidence type="ECO:0000313" key="6">
    <source>
        <dbReference type="Proteomes" id="UP000215914"/>
    </source>
</evidence>
<dbReference type="SUPFAM" id="SSF51735">
    <property type="entry name" value="NAD(P)-binding Rossmann-fold domains"/>
    <property type="match status" value="1"/>
</dbReference>
<dbReference type="InterPro" id="IPR036291">
    <property type="entry name" value="NAD(P)-bd_dom_sf"/>
</dbReference>
<dbReference type="AlphaFoldDB" id="A0A251VS09"/>
<dbReference type="Proteomes" id="UP000215914">
    <property type="component" value="Chromosome 1"/>
</dbReference>
<dbReference type="InParanoid" id="A0A251VS09"/>
<dbReference type="OMA" id="YWANDSV"/>
<evidence type="ECO:0000256" key="4">
    <source>
        <dbReference type="RuleBase" id="RU000363"/>
    </source>
</evidence>
<evidence type="ECO:0000256" key="1">
    <source>
        <dbReference type="ARBA" id="ARBA00006484"/>
    </source>
</evidence>
<dbReference type="PRINTS" id="PR00081">
    <property type="entry name" value="GDHRDH"/>
</dbReference>
<evidence type="ECO:0000256" key="2">
    <source>
        <dbReference type="ARBA" id="ARBA00022857"/>
    </source>
</evidence>
<dbReference type="Gene3D" id="3.40.50.720">
    <property type="entry name" value="NAD(P)-binding Rossmann-like Domain"/>
    <property type="match status" value="1"/>
</dbReference>
<evidence type="ECO:0000313" key="5">
    <source>
        <dbReference type="EMBL" id="OTG37842.1"/>
    </source>
</evidence>
<evidence type="ECO:0000256" key="3">
    <source>
        <dbReference type="ARBA" id="ARBA00023002"/>
    </source>
</evidence>
<organism evidence="5 6">
    <name type="scientific">Helianthus annuus</name>
    <name type="common">Common sunflower</name>
    <dbReference type="NCBI Taxonomy" id="4232"/>
    <lineage>
        <taxon>Eukaryota</taxon>
        <taxon>Viridiplantae</taxon>
        <taxon>Streptophyta</taxon>
        <taxon>Embryophyta</taxon>
        <taxon>Tracheophyta</taxon>
        <taxon>Spermatophyta</taxon>
        <taxon>Magnoliopsida</taxon>
        <taxon>eudicotyledons</taxon>
        <taxon>Gunneridae</taxon>
        <taxon>Pentapetalae</taxon>
        <taxon>asterids</taxon>
        <taxon>campanulids</taxon>
        <taxon>Asterales</taxon>
        <taxon>Asteraceae</taxon>
        <taxon>Asteroideae</taxon>
        <taxon>Heliantheae alliance</taxon>
        <taxon>Heliantheae</taxon>
        <taxon>Helianthus</taxon>
    </lineage>
</organism>
<dbReference type="STRING" id="4232.A0A251VS09"/>
<dbReference type="Pfam" id="PF00106">
    <property type="entry name" value="adh_short"/>
    <property type="match status" value="1"/>
</dbReference>
<keyword evidence="6" id="KW-1185">Reference proteome</keyword>
<dbReference type="PANTHER" id="PTHR43490:SF60">
    <property type="entry name" value="NAD(P)-BINDING ROSSMANN-FOLD SUPERFAMILY PROTEIN"/>
    <property type="match status" value="1"/>
</dbReference>
<gene>
    <name evidence="5" type="ORF">HannXRQ_Chr01g0023251</name>
</gene>
<accession>A0A251VS09</accession>
<dbReference type="PANTHER" id="PTHR43490">
    <property type="entry name" value="(+)-NEOMENTHOL DEHYDROGENASE"/>
    <property type="match status" value="1"/>
</dbReference>
<dbReference type="EMBL" id="CM007890">
    <property type="protein sequence ID" value="OTG37842.1"/>
    <property type="molecule type" value="Genomic_DNA"/>
</dbReference>
<reference evidence="6" key="1">
    <citation type="journal article" date="2017" name="Nature">
        <title>The sunflower genome provides insights into oil metabolism, flowering and Asterid evolution.</title>
        <authorList>
            <person name="Badouin H."/>
            <person name="Gouzy J."/>
            <person name="Grassa C.J."/>
            <person name="Murat F."/>
            <person name="Staton S.E."/>
            <person name="Cottret L."/>
            <person name="Lelandais-Briere C."/>
            <person name="Owens G.L."/>
            <person name="Carrere S."/>
            <person name="Mayjonade B."/>
            <person name="Legrand L."/>
            <person name="Gill N."/>
            <person name="Kane N.C."/>
            <person name="Bowers J.E."/>
            <person name="Hubner S."/>
            <person name="Bellec A."/>
            <person name="Berard A."/>
            <person name="Berges H."/>
            <person name="Blanchet N."/>
            <person name="Boniface M.C."/>
            <person name="Brunel D."/>
            <person name="Catrice O."/>
            <person name="Chaidir N."/>
            <person name="Claudel C."/>
            <person name="Donnadieu C."/>
            <person name="Faraut T."/>
            <person name="Fievet G."/>
            <person name="Helmstetter N."/>
            <person name="King M."/>
            <person name="Knapp S.J."/>
            <person name="Lai Z."/>
            <person name="Le Paslier M.C."/>
            <person name="Lippi Y."/>
            <person name="Lorenzon L."/>
            <person name="Mandel J.R."/>
            <person name="Marage G."/>
            <person name="Marchand G."/>
            <person name="Marquand E."/>
            <person name="Bret-Mestries E."/>
            <person name="Morien E."/>
            <person name="Nambeesan S."/>
            <person name="Nguyen T."/>
            <person name="Pegot-Espagnet P."/>
            <person name="Pouilly N."/>
            <person name="Raftis F."/>
            <person name="Sallet E."/>
            <person name="Schiex T."/>
            <person name="Thomas J."/>
            <person name="Vandecasteele C."/>
            <person name="Vares D."/>
            <person name="Vear F."/>
            <person name="Vautrin S."/>
            <person name="Crespi M."/>
            <person name="Mangin B."/>
            <person name="Burke J.M."/>
            <person name="Salse J."/>
            <person name="Munos S."/>
            <person name="Vincourt P."/>
            <person name="Rieseberg L.H."/>
            <person name="Langlade N.B."/>
        </authorList>
    </citation>
    <scope>NUCLEOTIDE SEQUENCE [LARGE SCALE GENOMIC DNA]</scope>
    <source>
        <strain evidence="6">cv. SF193</strain>
    </source>
</reference>
<dbReference type="FunCoup" id="A0A251VS09">
    <property type="interactions" value="510"/>
</dbReference>
<dbReference type="PRINTS" id="PR00080">
    <property type="entry name" value="SDRFAMILY"/>
</dbReference>
<comment type="similarity">
    <text evidence="1 4">Belongs to the short-chain dehydrogenases/reductases (SDR) family.</text>
</comment>
<name>A0A251VS09_HELAN</name>
<dbReference type="GO" id="GO:0016491">
    <property type="term" value="F:oxidoreductase activity"/>
    <property type="evidence" value="ECO:0007669"/>
    <property type="project" value="UniProtKB-KW"/>
</dbReference>
<proteinExistence type="inferred from homology"/>
<protein>
    <submittedName>
        <fullName evidence="5">Putative NAD(P)-binding Rossmann-fold superfamily protein</fullName>
    </submittedName>
</protein>
<keyword evidence="3" id="KW-0560">Oxidoreductase</keyword>
<dbReference type="OrthoDB" id="1933717at2759"/>
<sequence>MESSTTRQQPSISTKWWSKDTVAIVTGANKGIGYALVKRFAKLGLTVVLTARDESKGLEAMESLKVLGLDHNVRFFQLDISDPISISSFVTWFRSGFDSFDILVNNAAISFNPMGENSMAYADTVIGTNYYGSKQFTDAMLPLFRRSASMSRILNISSRLGTLDKLKNTKMKAILGDIERLSEHQIETVVNAFLQDVAEQRWMTAGWPEIWTDYSVSKLALNAYSQVLARRYEGLVSVNCFCPGFTQTSMTDGKGNHSADDAATMAAAIALLPPRCLTTGKFYAASTTNGGMISKL</sequence>